<reference evidence="2 3" key="1">
    <citation type="journal article" date="2016" name="Nat. Commun.">
        <title>Ectomycorrhizal ecology is imprinted in the genome of the dominant symbiotic fungus Cenococcum geophilum.</title>
        <authorList>
            <consortium name="DOE Joint Genome Institute"/>
            <person name="Peter M."/>
            <person name="Kohler A."/>
            <person name="Ohm R.A."/>
            <person name="Kuo A."/>
            <person name="Krutzmann J."/>
            <person name="Morin E."/>
            <person name="Arend M."/>
            <person name="Barry K.W."/>
            <person name="Binder M."/>
            <person name="Choi C."/>
            <person name="Clum A."/>
            <person name="Copeland A."/>
            <person name="Grisel N."/>
            <person name="Haridas S."/>
            <person name="Kipfer T."/>
            <person name="LaButti K."/>
            <person name="Lindquist E."/>
            <person name="Lipzen A."/>
            <person name="Maire R."/>
            <person name="Meier B."/>
            <person name="Mihaltcheva S."/>
            <person name="Molinier V."/>
            <person name="Murat C."/>
            <person name="Poggeler S."/>
            <person name="Quandt C.A."/>
            <person name="Sperisen C."/>
            <person name="Tritt A."/>
            <person name="Tisserant E."/>
            <person name="Crous P.W."/>
            <person name="Henrissat B."/>
            <person name="Nehls U."/>
            <person name="Egli S."/>
            <person name="Spatafora J.W."/>
            <person name="Grigoriev I.V."/>
            <person name="Martin F.M."/>
        </authorList>
    </citation>
    <scope>NUCLEOTIDE SEQUENCE [LARGE SCALE GENOMIC DNA]</scope>
    <source>
        <strain evidence="2 3">CBS 459.81</strain>
    </source>
</reference>
<proteinExistence type="predicted"/>
<evidence type="ECO:0000313" key="3">
    <source>
        <dbReference type="Proteomes" id="UP000250266"/>
    </source>
</evidence>
<evidence type="ECO:0000259" key="1">
    <source>
        <dbReference type="Pfam" id="PF16297"/>
    </source>
</evidence>
<dbReference type="InterPro" id="IPR032549">
    <property type="entry name" value="DUF4939"/>
</dbReference>
<accession>A0A8E2DVJ4</accession>
<evidence type="ECO:0000313" key="2">
    <source>
        <dbReference type="EMBL" id="OCK72661.1"/>
    </source>
</evidence>
<keyword evidence="3" id="KW-1185">Reference proteome</keyword>
<protein>
    <recommendedName>
        <fullName evidence="1">DUF4939 domain-containing protein</fullName>
    </recommendedName>
</protein>
<gene>
    <name evidence="2" type="ORF">K432DRAFT_459172</name>
</gene>
<dbReference type="EMBL" id="KV747681">
    <property type="protein sequence ID" value="OCK72661.1"/>
    <property type="molecule type" value="Genomic_DNA"/>
</dbReference>
<name>A0A8E2DVJ4_9PEZI</name>
<dbReference type="OrthoDB" id="3557828at2759"/>
<dbReference type="Proteomes" id="UP000250266">
    <property type="component" value="Unassembled WGS sequence"/>
</dbReference>
<sequence length="107" mass="12497">TIKELQQAVKALKAQLTIQTRESTVKIVLPEKFNSTKGKLRHFLTSIEMYLRINTRAFPTPQDNIMAASMYLKGDTLKWMQPYLRDYLNNHEDGSMRPETDVIFKSY</sequence>
<organism evidence="2 3">
    <name type="scientific">Lepidopterella palustris CBS 459.81</name>
    <dbReference type="NCBI Taxonomy" id="1314670"/>
    <lineage>
        <taxon>Eukaryota</taxon>
        <taxon>Fungi</taxon>
        <taxon>Dikarya</taxon>
        <taxon>Ascomycota</taxon>
        <taxon>Pezizomycotina</taxon>
        <taxon>Dothideomycetes</taxon>
        <taxon>Pleosporomycetidae</taxon>
        <taxon>Mytilinidiales</taxon>
        <taxon>Argynnaceae</taxon>
        <taxon>Lepidopterella</taxon>
    </lineage>
</organism>
<feature type="non-terminal residue" evidence="2">
    <location>
        <position position="1"/>
    </location>
</feature>
<feature type="domain" description="DUF4939" evidence="1">
    <location>
        <begin position="6"/>
        <end position="86"/>
    </location>
</feature>
<dbReference type="AlphaFoldDB" id="A0A8E2DVJ4"/>
<dbReference type="Pfam" id="PF16297">
    <property type="entry name" value="DUF4939"/>
    <property type="match status" value="1"/>
</dbReference>